<dbReference type="SUPFAM" id="SSF53822">
    <property type="entry name" value="Periplasmic binding protein-like I"/>
    <property type="match status" value="1"/>
</dbReference>
<reference evidence="1" key="1">
    <citation type="submission" date="2021-09" db="EMBL/GenBank/DDBJ databases">
        <authorList>
            <consortium name="AG Swart"/>
            <person name="Singh M."/>
            <person name="Singh A."/>
            <person name="Seah K."/>
            <person name="Emmerich C."/>
        </authorList>
    </citation>
    <scope>NUCLEOTIDE SEQUENCE</scope>
    <source>
        <strain evidence="1">ATCC30299</strain>
    </source>
</reference>
<proteinExistence type="predicted"/>
<accession>A0AAU9IUP6</accession>
<evidence type="ECO:0000313" key="2">
    <source>
        <dbReference type="Proteomes" id="UP001162131"/>
    </source>
</evidence>
<evidence type="ECO:0000313" key="1">
    <source>
        <dbReference type="EMBL" id="CAG9319386.1"/>
    </source>
</evidence>
<dbReference type="AlphaFoldDB" id="A0AAU9IUP6"/>
<dbReference type="EMBL" id="CAJZBQ010000022">
    <property type="protein sequence ID" value="CAG9319386.1"/>
    <property type="molecule type" value="Genomic_DNA"/>
</dbReference>
<protein>
    <submittedName>
        <fullName evidence="1">Uncharacterized protein</fullName>
    </submittedName>
</protein>
<gene>
    <name evidence="1" type="ORF">BSTOLATCC_MIC23594</name>
</gene>
<dbReference type="InterPro" id="IPR028082">
    <property type="entry name" value="Peripla_BP_I"/>
</dbReference>
<comment type="caution">
    <text evidence="1">The sequence shown here is derived from an EMBL/GenBank/DDBJ whole genome shotgun (WGS) entry which is preliminary data.</text>
</comment>
<dbReference type="Proteomes" id="UP001162131">
    <property type="component" value="Unassembled WGS sequence"/>
</dbReference>
<name>A0AAU9IUP6_9CILI</name>
<keyword evidence="2" id="KW-1185">Reference proteome</keyword>
<organism evidence="1 2">
    <name type="scientific">Blepharisma stoltei</name>
    <dbReference type="NCBI Taxonomy" id="1481888"/>
    <lineage>
        <taxon>Eukaryota</taxon>
        <taxon>Sar</taxon>
        <taxon>Alveolata</taxon>
        <taxon>Ciliophora</taxon>
        <taxon>Postciliodesmatophora</taxon>
        <taxon>Heterotrichea</taxon>
        <taxon>Heterotrichida</taxon>
        <taxon>Blepharismidae</taxon>
        <taxon>Blepharisma</taxon>
    </lineage>
</organism>
<sequence length="239" mass="27532">MNKKAKISNNFSDIGFIKILFFLAILNLCSSFEIIIAQNDRDELNQIWIEDTKKQFEPAIEWYQCNYLIISECVNSHPNAIIVLDLSNSFETQLSLSQLCKENNKIHLVPQKNQESLYDDEWTYNILPSNIAQADAYFAALAYFNWTQGLLITDRDHTYIKQKFLDYSETFDYITIGTSASLEKVVSRVIKPLGATLYYIFANSVLSSKIQETLKSRKLLSRGDGILLSKNSHVKLKKY</sequence>